<keyword evidence="3" id="KW-1185">Reference proteome</keyword>
<dbReference type="AlphaFoldDB" id="U6G2V0"/>
<evidence type="ECO:0000313" key="2">
    <source>
        <dbReference type="EMBL" id="CDI74561.1"/>
    </source>
</evidence>
<dbReference type="Proteomes" id="UP000018201">
    <property type="component" value="Unassembled WGS sequence"/>
</dbReference>
<sequence>MQVVTENEDLFVGSEEAPKDAEERASRFLISFLQQALFEQFSTTEEEDSNILRSKQIAQKAKSPCDIRDSRRTWRSLVLRDTKTFLHLFYLLHLLLLLHPLQQQQQQQQQQQEEEEAALRISA</sequence>
<proteinExistence type="predicted"/>
<evidence type="ECO:0000313" key="3">
    <source>
        <dbReference type="Proteomes" id="UP000018201"/>
    </source>
</evidence>
<name>U6G2V0_9EIME</name>
<dbReference type="VEuPathDB" id="ToxoDB:EPH_0034410"/>
<accession>U6G2V0</accession>
<reference evidence="2" key="1">
    <citation type="submission" date="2013-10" db="EMBL/GenBank/DDBJ databases">
        <title>Genomic analysis of the causative agents of coccidiosis in chickens.</title>
        <authorList>
            <person name="Reid A.J."/>
            <person name="Blake D."/>
            <person name="Billington K."/>
            <person name="Browne H."/>
            <person name="Dunn M."/>
            <person name="Hung S."/>
            <person name="Kawahara F."/>
            <person name="Miranda-Saavedra D."/>
            <person name="Mourier T."/>
            <person name="Nagra H."/>
            <person name="Otto T.D."/>
            <person name="Rawlings N."/>
            <person name="Sanchez A."/>
            <person name="Sanders M."/>
            <person name="Subramaniam C."/>
            <person name="Tay Y."/>
            <person name="Dear P."/>
            <person name="Doerig C."/>
            <person name="Gruber A."/>
            <person name="Parkinson J."/>
            <person name="Shirley M."/>
            <person name="Wan K.L."/>
            <person name="Berriman M."/>
            <person name="Tomley F."/>
            <person name="Pain A."/>
        </authorList>
    </citation>
    <scope>NUCLEOTIDE SEQUENCE [LARGE SCALE GENOMIC DNA]</scope>
    <source>
        <strain evidence="2">Houghton</strain>
    </source>
</reference>
<protein>
    <submittedName>
        <fullName evidence="2">Uncharacterized protein</fullName>
    </submittedName>
</protein>
<organism evidence="2 3">
    <name type="scientific">Eimeria praecox</name>
    <dbReference type="NCBI Taxonomy" id="51316"/>
    <lineage>
        <taxon>Eukaryota</taxon>
        <taxon>Sar</taxon>
        <taxon>Alveolata</taxon>
        <taxon>Apicomplexa</taxon>
        <taxon>Conoidasida</taxon>
        <taxon>Coccidia</taxon>
        <taxon>Eucoccidiorida</taxon>
        <taxon>Eimeriorina</taxon>
        <taxon>Eimeriidae</taxon>
        <taxon>Eimeria</taxon>
    </lineage>
</organism>
<evidence type="ECO:0000256" key="1">
    <source>
        <dbReference type="SAM" id="MobiDB-lite"/>
    </source>
</evidence>
<gene>
    <name evidence="2" type="ORF">EPH_0034410</name>
</gene>
<feature type="region of interest" description="Disordered" evidence="1">
    <location>
        <begin position="1"/>
        <end position="20"/>
    </location>
</feature>
<reference evidence="2" key="2">
    <citation type="submission" date="2013-10" db="EMBL/GenBank/DDBJ databases">
        <authorList>
            <person name="Aslett M."/>
        </authorList>
    </citation>
    <scope>NUCLEOTIDE SEQUENCE [LARGE SCALE GENOMIC DNA]</scope>
    <source>
        <strain evidence="2">Houghton</strain>
    </source>
</reference>
<dbReference type="OrthoDB" id="341421at2759"/>
<dbReference type="EMBL" id="HG690428">
    <property type="protein sequence ID" value="CDI74561.1"/>
    <property type="molecule type" value="Genomic_DNA"/>
</dbReference>